<evidence type="ECO:0000259" key="10">
    <source>
        <dbReference type="PROSITE" id="PS51198"/>
    </source>
</evidence>
<accession>A0A316HX91</accession>
<proteinExistence type="predicted"/>
<dbReference type="PANTHER" id="PTHR11070">
    <property type="entry name" value="UVRD / RECB / PCRA DNA HELICASE FAMILY MEMBER"/>
    <property type="match status" value="1"/>
</dbReference>
<dbReference type="Pfam" id="PF13361">
    <property type="entry name" value="UvrD_C"/>
    <property type="match status" value="1"/>
</dbReference>
<dbReference type="GO" id="GO:0003677">
    <property type="term" value="F:DNA binding"/>
    <property type="evidence" value="ECO:0007669"/>
    <property type="project" value="InterPro"/>
</dbReference>
<dbReference type="Proteomes" id="UP000246005">
    <property type="component" value="Unassembled WGS sequence"/>
</dbReference>
<reference evidence="11 12" key="1">
    <citation type="submission" date="2018-05" db="EMBL/GenBank/DDBJ databases">
        <title>Genomic Encyclopedia of Type Strains, Phase IV (KMG-IV): sequencing the most valuable type-strain genomes for metagenomic binning, comparative biology and taxonomic classification.</title>
        <authorList>
            <person name="Goeker M."/>
        </authorList>
    </citation>
    <scope>NUCLEOTIDE SEQUENCE [LARGE SCALE GENOMIC DNA]</scope>
    <source>
        <strain evidence="11 12">DSM 45480</strain>
    </source>
</reference>
<dbReference type="GO" id="GO:0005524">
    <property type="term" value="F:ATP binding"/>
    <property type="evidence" value="ECO:0007669"/>
    <property type="project" value="UniProtKB-UniRule"/>
</dbReference>
<evidence type="ECO:0000256" key="4">
    <source>
        <dbReference type="ARBA" id="ARBA00022840"/>
    </source>
</evidence>
<dbReference type="InterPro" id="IPR014017">
    <property type="entry name" value="DNA_helicase_UvrD-like_C"/>
</dbReference>
<evidence type="ECO:0000313" key="11">
    <source>
        <dbReference type="EMBL" id="PWK84580.1"/>
    </source>
</evidence>
<dbReference type="AlphaFoldDB" id="A0A316HX91"/>
<dbReference type="PANTHER" id="PTHR11070:SF3">
    <property type="entry name" value="DNA 3'-5' HELICASE"/>
    <property type="match status" value="1"/>
</dbReference>
<gene>
    <name evidence="11" type="ORF">C8D88_108195</name>
</gene>
<dbReference type="SUPFAM" id="SSF52540">
    <property type="entry name" value="P-loop containing nucleoside triphosphate hydrolases"/>
    <property type="match status" value="1"/>
</dbReference>
<dbReference type="Pfam" id="PF00580">
    <property type="entry name" value="UvrD-helicase"/>
    <property type="match status" value="1"/>
</dbReference>
<dbReference type="GO" id="GO:0016887">
    <property type="term" value="F:ATP hydrolysis activity"/>
    <property type="evidence" value="ECO:0007669"/>
    <property type="project" value="RHEA"/>
</dbReference>
<dbReference type="InterPro" id="IPR027417">
    <property type="entry name" value="P-loop_NTPase"/>
</dbReference>
<keyword evidence="4 9" id="KW-0067">ATP-binding</keyword>
<comment type="catalytic activity">
    <reaction evidence="8">
        <text>ATP + H2O = ADP + phosphate + H(+)</text>
        <dbReference type="Rhea" id="RHEA:13065"/>
        <dbReference type="ChEBI" id="CHEBI:15377"/>
        <dbReference type="ChEBI" id="CHEBI:15378"/>
        <dbReference type="ChEBI" id="CHEBI:30616"/>
        <dbReference type="ChEBI" id="CHEBI:43474"/>
        <dbReference type="ChEBI" id="CHEBI:456216"/>
        <dbReference type="EC" id="5.6.2.4"/>
    </reaction>
</comment>
<evidence type="ECO:0000256" key="6">
    <source>
        <dbReference type="ARBA" id="ARBA00034617"/>
    </source>
</evidence>
<name>A0A316HX91_9PSEU</name>
<evidence type="ECO:0000256" key="1">
    <source>
        <dbReference type="ARBA" id="ARBA00022741"/>
    </source>
</evidence>
<keyword evidence="5" id="KW-0413">Isomerase</keyword>
<dbReference type="PROSITE" id="PS51198">
    <property type="entry name" value="UVRD_HELICASE_ATP_BIND"/>
    <property type="match status" value="1"/>
</dbReference>
<protein>
    <recommendedName>
        <fullName evidence="7">DNA 3'-5' helicase</fullName>
        <ecNumber evidence="7">5.6.2.4</ecNumber>
    </recommendedName>
</protein>
<organism evidence="11 12">
    <name type="scientific">Lentzea atacamensis</name>
    <dbReference type="NCBI Taxonomy" id="531938"/>
    <lineage>
        <taxon>Bacteria</taxon>
        <taxon>Bacillati</taxon>
        <taxon>Actinomycetota</taxon>
        <taxon>Actinomycetes</taxon>
        <taxon>Pseudonocardiales</taxon>
        <taxon>Pseudonocardiaceae</taxon>
        <taxon>Lentzea</taxon>
    </lineage>
</organism>
<sequence length="476" mass="52211">MAASPTAPAIAVGQVVPRGRQSDVVYYDPKRDLVVLGTAGTGKTTMAVLRAKYLAHPQSANHGPVLLVTYNNALARYLRHLVPGTLGDVRVETYARFARGYLNSIGRMPHASGILDRMPLRTMIAQAVATVAKEYPRSKIFRRDTGFFVDELAWISDMGISAEQDYLDADRIGRKVGLLPGFRSIVWRIRILYLELREKAGIQYDWHDLATAVREGLASDSRPRMYKHIVIDEGQDLSPEAIRSLVAAVQPGGTVSFFGDYHQQIYGQGLSWRKCGLNVRVIDPFRDNLRNTAQIARIAIAMSEMPHMTGDMEDLIEPIEPKAAGSVPTLLKCRSEAVEIAEVQRVAKDQAGAGTVAILARTWPEARAAVAGLRGARALKDSSNAAWDPSPGIYYGTYHAAKGLEFAVVILPFANTTRLPNPEAVGAYGTVDASSRDGKLLYVAVTRARAELLVTYTGEVTKLLPTKPDLWTELER</sequence>
<dbReference type="GO" id="GO:0043138">
    <property type="term" value="F:3'-5' DNA helicase activity"/>
    <property type="evidence" value="ECO:0007669"/>
    <property type="project" value="UniProtKB-EC"/>
</dbReference>
<keyword evidence="3 9" id="KW-0347">Helicase</keyword>
<evidence type="ECO:0000313" key="12">
    <source>
        <dbReference type="Proteomes" id="UP000246005"/>
    </source>
</evidence>
<comment type="caution">
    <text evidence="11">The sequence shown here is derived from an EMBL/GenBank/DDBJ whole genome shotgun (WGS) entry which is preliminary data.</text>
</comment>
<dbReference type="EC" id="5.6.2.4" evidence="7"/>
<dbReference type="GO" id="GO:0000725">
    <property type="term" value="P:recombinational repair"/>
    <property type="evidence" value="ECO:0007669"/>
    <property type="project" value="TreeGrafter"/>
</dbReference>
<feature type="binding site" evidence="9">
    <location>
        <begin position="37"/>
        <end position="44"/>
    </location>
    <ligand>
        <name>ATP</name>
        <dbReference type="ChEBI" id="CHEBI:30616"/>
    </ligand>
</feature>
<keyword evidence="1 9" id="KW-0547">Nucleotide-binding</keyword>
<dbReference type="InterPro" id="IPR000212">
    <property type="entry name" value="DNA_helicase_UvrD/REP"/>
</dbReference>
<dbReference type="EMBL" id="QGHB01000008">
    <property type="protein sequence ID" value="PWK84580.1"/>
    <property type="molecule type" value="Genomic_DNA"/>
</dbReference>
<dbReference type="InterPro" id="IPR014016">
    <property type="entry name" value="UvrD-like_ATP-bd"/>
</dbReference>
<comment type="catalytic activity">
    <reaction evidence="6">
        <text>Couples ATP hydrolysis with the unwinding of duplex DNA by translocating in the 3'-5' direction.</text>
        <dbReference type="EC" id="5.6.2.4"/>
    </reaction>
</comment>
<dbReference type="RefSeq" id="WP_170155102.1">
    <property type="nucleotide sequence ID" value="NZ_QGHB01000008.1"/>
</dbReference>
<feature type="domain" description="UvrD-like helicase ATP-binding" evidence="10">
    <location>
        <begin position="16"/>
        <end position="309"/>
    </location>
</feature>
<dbReference type="Gene3D" id="3.40.50.300">
    <property type="entry name" value="P-loop containing nucleotide triphosphate hydrolases"/>
    <property type="match status" value="2"/>
</dbReference>
<evidence type="ECO:0000256" key="7">
    <source>
        <dbReference type="ARBA" id="ARBA00034808"/>
    </source>
</evidence>
<keyword evidence="2 9" id="KW-0378">Hydrolase</keyword>
<evidence type="ECO:0000256" key="8">
    <source>
        <dbReference type="ARBA" id="ARBA00048988"/>
    </source>
</evidence>
<dbReference type="GO" id="GO:0005829">
    <property type="term" value="C:cytosol"/>
    <property type="evidence" value="ECO:0007669"/>
    <property type="project" value="TreeGrafter"/>
</dbReference>
<evidence type="ECO:0000256" key="9">
    <source>
        <dbReference type="PROSITE-ProRule" id="PRU00560"/>
    </source>
</evidence>
<evidence type="ECO:0000256" key="2">
    <source>
        <dbReference type="ARBA" id="ARBA00022801"/>
    </source>
</evidence>
<evidence type="ECO:0000256" key="3">
    <source>
        <dbReference type="ARBA" id="ARBA00022806"/>
    </source>
</evidence>
<evidence type="ECO:0000256" key="5">
    <source>
        <dbReference type="ARBA" id="ARBA00023235"/>
    </source>
</evidence>